<name>A0A080M842_9PROT</name>
<proteinExistence type="predicted"/>
<sequence>MTPPSSPSRAFISSTSLDLAEYRQDKLKAFKQRIESERVRSTFTTAQHLGGWVLQALRKYAGEAFAGSGVPLAGDQDSPARRAVGTEADELAKGSAGGGKVGLLHLVQVILARYLDRRCLLLLVDQWEELYTYKETSAKTARRIADVLEGNQDTCRRAPLPGPDRGRRNACTARRPGDDAGTTRGHRRPVGDAAGG</sequence>
<dbReference type="STRING" id="1453999.AW06_001782"/>
<reference evidence="2" key="1">
    <citation type="submission" date="2014-02" db="EMBL/GenBank/DDBJ databases">
        <title>Expanding our view of genomic diversity in Candidatus Accumulibacter clades.</title>
        <authorList>
            <person name="Skennerton C.T."/>
            <person name="Barr J.J."/>
            <person name="Slater F.R."/>
            <person name="Bond P.L."/>
            <person name="Tyson G.W."/>
        </authorList>
    </citation>
    <scope>NUCLEOTIDE SEQUENCE [LARGE SCALE GENOMIC DNA]</scope>
</reference>
<dbReference type="Proteomes" id="UP000021315">
    <property type="component" value="Unassembled WGS sequence"/>
</dbReference>
<evidence type="ECO:0000313" key="3">
    <source>
        <dbReference type="Proteomes" id="UP000021315"/>
    </source>
</evidence>
<dbReference type="AlphaFoldDB" id="A0A080M842"/>
<dbReference type="EMBL" id="JDST02000033">
    <property type="protein sequence ID" value="KFB77126.1"/>
    <property type="molecule type" value="Genomic_DNA"/>
</dbReference>
<feature type="region of interest" description="Disordered" evidence="1">
    <location>
        <begin position="158"/>
        <end position="196"/>
    </location>
</feature>
<accession>A0A080M842</accession>
<organism evidence="2 3">
    <name type="scientific">Candidatus Accumulibacter cognatus</name>
    <dbReference type="NCBI Taxonomy" id="2954383"/>
    <lineage>
        <taxon>Bacteria</taxon>
        <taxon>Pseudomonadati</taxon>
        <taxon>Pseudomonadota</taxon>
        <taxon>Betaproteobacteria</taxon>
        <taxon>Candidatus Accumulibacter</taxon>
    </lineage>
</organism>
<keyword evidence="3" id="KW-1185">Reference proteome</keyword>
<gene>
    <name evidence="2" type="ORF">AW06_001782</name>
</gene>
<dbReference type="RefSeq" id="WP_034947957.1">
    <property type="nucleotide sequence ID" value="NZ_JDST02000033.1"/>
</dbReference>
<protein>
    <submittedName>
        <fullName evidence="2">Uncharacterized protein</fullName>
    </submittedName>
</protein>
<evidence type="ECO:0000256" key="1">
    <source>
        <dbReference type="SAM" id="MobiDB-lite"/>
    </source>
</evidence>
<comment type="caution">
    <text evidence="2">The sequence shown here is derived from an EMBL/GenBank/DDBJ whole genome shotgun (WGS) entry which is preliminary data.</text>
</comment>
<evidence type="ECO:0000313" key="2">
    <source>
        <dbReference type="EMBL" id="KFB77126.1"/>
    </source>
</evidence>